<dbReference type="EMBL" id="QRBI01000120">
    <property type="protein sequence ID" value="RMC06566.1"/>
    <property type="molecule type" value="Genomic_DNA"/>
</dbReference>
<reference evidence="1 2" key="1">
    <citation type="submission" date="2018-07" db="EMBL/GenBank/DDBJ databases">
        <title>A high quality draft genome assembly of the barn swallow (H. rustica rustica).</title>
        <authorList>
            <person name="Formenti G."/>
            <person name="Chiara M."/>
            <person name="Poveda L."/>
            <person name="Francoijs K.-J."/>
            <person name="Bonisoli-Alquati A."/>
            <person name="Canova L."/>
            <person name="Gianfranceschi L."/>
            <person name="Horner D.S."/>
            <person name="Saino N."/>
        </authorList>
    </citation>
    <scope>NUCLEOTIDE SEQUENCE [LARGE SCALE GENOMIC DNA]</scope>
    <source>
        <strain evidence="1">Chelidonia</strain>
        <tissue evidence="1">Blood</tissue>
    </source>
</reference>
<keyword evidence="2" id="KW-1185">Reference proteome</keyword>
<organism evidence="1 2">
    <name type="scientific">Hirundo rustica rustica</name>
    <dbReference type="NCBI Taxonomy" id="333673"/>
    <lineage>
        <taxon>Eukaryota</taxon>
        <taxon>Metazoa</taxon>
        <taxon>Chordata</taxon>
        <taxon>Craniata</taxon>
        <taxon>Vertebrata</taxon>
        <taxon>Euteleostomi</taxon>
        <taxon>Archelosauria</taxon>
        <taxon>Archosauria</taxon>
        <taxon>Dinosauria</taxon>
        <taxon>Saurischia</taxon>
        <taxon>Theropoda</taxon>
        <taxon>Coelurosauria</taxon>
        <taxon>Aves</taxon>
        <taxon>Neognathae</taxon>
        <taxon>Neoaves</taxon>
        <taxon>Telluraves</taxon>
        <taxon>Australaves</taxon>
        <taxon>Passeriformes</taxon>
        <taxon>Sylvioidea</taxon>
        <taxon>Hirundinidae</taxon>
        <taxon>Hirundo</taxon>
    </lineage>
</organism>
<comment type="caution">
    <text evidence="1">The sequence shown here is derived from an EMBL/GenBank/DDBJ whole genome shotgun (WGS) entry which is preliminary data.</text>
</comment>
<evidence type="ECO:0000313" key="2">
    <source>
        <dbReference type="Proteomes" id="UP000269221"/>
    </source>
</evidence>
<evidence type="ECO:0000313" key="1">
    <source>
        <dbReference type="EMBL" id="RMC06566.1"/>
    </source>
</evidence>
<gene>
    <name evidence="1" type="ORF">DUI87_16003</name>
</gene>
<name>A0A3M0K089_HIRRU</name>
<dbReference type="Proteomes" id="UP000269221">
    <property type="component" value="Unassembled WGS sequence"/>
</dbReference>
<sequence length="129" mass="14755">MDCSLLRTLVSRYSSDFLVELFNLSMLTNGRNGPKFLFSCYFRITNLDLKYLLPVFLQYVEKTKAEVLSELRQWCIAPGVLQALSGGTLAAQTDLVELEEFFHMQCEQRVLDRIKNLARVPKPSGDSEN</sequence>
<accession>A0A3M0K089</accession>
<protein>
    <submittedName>
        <fullName evidence="1">Uncharacterized protein</fullName>
    </submittedName>
</protein>
<dbReference type="AlphaFoldDB" id="A0A3M0K089"/>
<proteinExistence type="predicted"/>